<evidence type="ECO:0000313" key="13">
    <source>
        <dbReference type="Proteomes" id="UP000319771"/>
    </source>
</evidence>
<keyword evidence="4" id="KW-0808">Transferase</keyword>
<feature type="transmembrane region" description="Helical" evidence="10">
    <location>
        <begin position="246"/>
        <end position="265"/>
    </location>
</feature>
<dbReference type="SUPFAM" id="SSF48452">
    <property type="entry name" value="TPR-like"/>
    <property type="match status" value="1"/>
</dbReference>
<evidence type="ECO:0000313" key="12">
    <source>
        <dbReference type="EMBL" id="TMQ73777.1"/>
    </source>
</evidence>
<evidence type="ECO:0000256" key="6">
    <source>
        <dbReference type="ARBA" id="ARBA00022989"/>
    </source>
</evidence>
<evidence type="ECO:0000256" key="10">
    <source>
        <dbReference type="SAM" id="Phobius"/>
    </source>
</evidence>
<evidence type="ECO:0000256" key="3">
    <source>
        <dbReference type="ARBA" id="ARBA00022676"/>
    </source>
</evidence>
<feature type="domain" description="Glycosyltransferase RgtA/B/C/D-like" evidence="11">
    <location>
        <begin position="229"/>
        <end position="382"/>
    </location>
</feature>
<dbReference type="GO" id="GO:0016763">
    <property type="term" value="F:pentosyltransferase activity"/>
    <property type="evidence" value="ECO:0007669"/>
    <property type="project" value="TreeGrafter"/>
</dbReference>
<feature type="transmembrane region" description="Helical" evidence="10">
    <location>
        <begin position="169"/>
        <end position="190"/>
    </location>
</feature>
<feature type="region of interest" description="Disordered" evidence="9">
    <location>
        <begin position="1"/>
        <end position="80"/>
    </location>
</feature>
<feature type="transmembrane region" description="Helical" evidence="10">
    <location>
        <begin position="326"/>
        <end position="353"/>
    </location>
</feature>
<feature type="region of interest" description="Disordered" evidence="9">
    <location>
        <begin position="92"/>
        <end position="148"/>
    </location>
</feature>
<evidence type="ECO:0000256" key="2">
    <source>
        <dbReference type="ARBA" id="ARBA00022475"/>
    </source>
</evidence>
<reference evidence="12 13" key="1">
    <citation type="journal article" date="2019" name="Nat. Microbiol.">
        <title>Mediterranean grassland soil C-N compound turnover is dependent on rainfall and depth, and is mediated by genomically divergent microorganisms.</title>
        <authorList>
            <person name="Diamond S."/>
            <person name="Andeer P.F."/>
            <person name="Li Z."/>
            <person name="Crits-Christoph A."/>
            <person name="Burstein D."/>
            <person name="Anantharaman K."/>
            <person name="Lane K.R."/>
            <person name="Thomas B.C."/>
            <person name="Pan C."/>
            <person name="Northen T.R."/>
            <person name="Banfield J.F."/>
        </authorList>
    </citation>
    <scope>NUCLEOTIDE SEQUENCE [LARGE SCALE GENOMIC DNA]</scope>
    <source>
        <strain evidence="12">WS_11</strain>
    </source>
</reference>
<keyword evidence="5 10" id="KW-0812">Transmembrane</keyword>
<keyword evidence="7 10" id="KW-0472">Membrane</keyword>
<dbReference type="Pfam" id="PF13424">
    <property type="entry name" value="TPR_12"/>
    <property type="match status" value="1"/>
</dbReference>
<dbReference type="InterPro" id="IPR038731">
    <property type="entry name" value="RgtA/B/C-like"/>
</dbReference>
<dbReference type="InterPro" id="IPR019734">
    <property type="entry name" value="TPR_rpt"/>
</dbReference>
<feature type="transmembrane region" description="Helical" evidence="10">
    <location>
        <begin position="365"/>
        <end position="386"/>
    </location>
</feature>
<keyword evidence="8" id="KW-0802">TPR repeat</keyword>
<dbReference type="Proteomes" id="UP000319771">
    <property type="component" value="Unassembled WGS sequence"/>
</dbReference>
<dbReference type="GO" id="GO:0005886">
    <property type="term" value="C:plasma membrane"/>
    <property type="evidence" value="ECO:0007669"/>
    <property type="project" value="UniProtKB-SubCell"/>
</dbReference>
<dbReference type="InterPro" id="IPR011990">
    <property type="entry name" value="TPR-like_helical_dom_sf"/>
</dbReference>
<dbReference type="EMBL" id="VBPB01000043">
    <property type="protein sequence ID" value="TMQ73777.1"/>
    <property type="molecule type" value="Genomic_DNA"/>
</dbReference>
<evidence type="ECO:0000259" key="11">
    <source>
        <dbReference type="Pfam" id="PF13231"/>
    </source>
</evidence>
<dbReference type="GO" id="GO:0009103">
    <property type="term" value="P:lipopolysaccharide biosynthetic process"/>
    <property type="evidence" value="ECO:0007669"/>
    <property type="project" value="UniProtKB-ARBA"/>
</dbReference>
<dbReference type="InterPro" id="IPR050297">
    <property type="entry name" value="LipidA_mod_glycosyltrf_83"/>
</dbReference>
<feature type="transmembrane region" description="Helical" evidence="10">
    <location>
        <begin position="456"/>
        <end position="474"/>
    </location>
</feature>
<evidence type="ECO:0000256" key="4">
    <source>
        <dbReference type="ARBA" id="ARBA00022679"/>
    </source>
</evidence>
<sequence length="834" mass="89298">MRDSSACPGPRCAAATRPSATGWAAGSTGASARASRWGSPDVSRRPGWSSPNAARCAHAWAATTSSPTPPARRSTPAAGTSVWCWAGRSRARSSDAGRGVDSGGMSPPSQPHRCAAPCTPPCTTQRTTQRTNSTHQSSRMSRRPPAPRKAAAVFALHGEAAFDPTWAPVLTRAAIAVAILLGVALLVMVFGPHRIGDYFTETDFYGGYAEGARAIQHGQLDPSRYGVVGPVYDLALALAGGVVRDLFLAAELLSVLCAVAGVLLWFRLLSRRVDARLGFLAVLFLVTNGTLLRYGYSVTTDALAFALQALALMLLLVHARPRAALLAGAVAALAFLTRYSALALLPAGLVALLAGGTHQESRGRAALRFVAGFALPVVPWILYSLAHGGTFASQLHHNIAYDVFARSKGIPWDDYQKLMQPQFKSLADVIAKDPGAVARRELFNLWDHLRLDARMLLGWPVAIAALAGVALAAWDGALRRLWPLWLALALGFLVLVPVFYSERYSLPLLPFYAALAAAGFASPRLALALRRGPIPALKPLLALVPLAMAAQASARLQARVVDQLPVEVLDCARTLRAEARPGDRVIARKPHIAFHGGVEPVPFPFTTTLADLADYARAQRVRWLYFSWPEAELRPDYFYLLDTTGVVPGLAVRAASAGHPGILYEIGPAFGTAPDWFANDTLKAVHTARARLLVNPRDARALFTLGYVARAQGRYDEARDDLERAARIKPDDLTLAVLLGDVYLLENDPRRATDAYRQALSLDPGNVAAQVGMGWAALAAQQPEQAARLWRSTIPHTRDGAALTKMVELYHALGDGAAEADARAALARLAGAKP</sequence>
<evidence type="ECO:0000256" key="5">
    <source>
        <dbReference type="ARBA" id="ARBA00022692"/>
    </source>
</evidence>
<feature type="compositionally biased region" description="Low complexity" evidence="9">
    <location>
        <begin position="19"/>
        <end position="39"/>
    </location>
</feature>
<proteinExistence type="predicted"/>
<keyword evidence="2" id="KW-1003">Cell membrane</keyword>
<dbReference type="PANTHER" id="PTHR33908">
    <property type="entry name" value="MANNOSYLTRANSFERASE YKCB-RELATED"/>
    <property type="match status" value="1"/>
</dbReference>
<dbReference type="Pfam" id="PF13231">
    <property type="entry name" value="PMT_2"/>
    <property type="match status" value="1"/>
</dbReference>
<dbReference type="PROSITE" id="PS50005">
    <property type="entry name" value="TPR"/>
    <property type="match status" value="2"/>
</dbReference>
<evidence type="ECO:0000256" key="1">
    <source>
        <dbReference type="ARBA" id="ARBA00004651"/>
    </source>
</evidence>
<comment type="subcellular location">
    <subcellularLocation>
        <location evidence="1">Cell membrane</location>
        <topology evidence="1">Multi-pass membrane protein</topology>
    </subcellularLocation>
</comment>
<feature type="transmembrane region" description="Helical" evidence="10">
    <location>
        <begin position="511"/>
        <end position="529"/>
    </location>
</feature>
<gene>
    <name evidence="12" type="ORF">E6K81_03010</name>
</gene>
<feature type="transmembrane region" description="Helical" evidence="10">
    <location>
        <begin position="480"/>
        <end position="499"/>
    </location>
</feature>
<evidence type="ECO:0000256" key="8">
    <source>
        <dbReference type="PROSITE-ProRule" id="PRU00339"/>
    </source>
</evidence>
<dbReference type="PROSITE" id="PS50293">
    <property type="entry name" value="TPR_REGION"/>
    <property type="match status" value="1"/>
</dbReference>
<feature type="compositionally biased region" description="Low complexity" evidence="9">
    <location>
        <begin position="53"/>
        <end position="78"/>
    </location>
</feature>
<protein>
    <submittedName>
        <fullName evidence="12">Tetratricopeptide repeat protein</fullName>
    </submittedName>
</protein>
<dbReference type="PANTHER" id="PTHR33908:SF11">
    <property type="entry name" value="MEMBRANE PROTEIN"/>
    <property type="match status" value="1"/>
</dbReference>
<feature type="compositionally biased region" description="Low complexity" evidence="9">
    <location>
        <begin position="113"/>
        <end position="131"/>
    </location>
</feature>
<dbReference type="AlphaFoldDB" id="A0A538UD70"/>
<dbReference type="Gene3D" id="1.25.40.10">
    <property type="entry name" value="Tetratricopeptide repeat domain"/>
    <property type="match status" value="1"/>
</dbReference>
<evidence type="ECO:0000256" key="7">
    <source>
        <dbReference type="ARBA" id="ARBA00023136"/>
    </source>
</evidence>
<feature type="repeat" description="TPR" evidence="8">
    <location>
        <begin position="699"/>
        <end position="732"/>
    </location>
</feature>
<feature type="transmembrane region" description="Helical" evidence="10">
    <location>
        <begin position="277"/>
        <end position="296"/>
    </location>
</feature>
<comment type="caution">
    <text evidence="12">The sequence shown here is derived from an EMBL/GenBank/DDBJ whole genome shotgun (WGS) entry which is preliminary data.</text>
</comment>
<accession>A0A538UD70</accession>
<evidence type="ECO:0000256" key="9">
    <source>
        <dbReference type="SAM" id="MobiDB-lite"/>
    </source>
</evidence>
<keyword evidence="3" id="KW-0328">Glycosyltransferase</keyword>
<name>A0A538UD70_UNCEI</name>
<organism evidence="12 13">
    <name type="scientific">Eiseniibacteriota bacterium</name>
    <dbReference type="NCBI Taxonomy" id="2212470"/>
    <lineage>
        <taxon>Bacteria</taxon>
        <taxon>Candidatus Eiseniibacteriota</taxon>
    </lineage>
</organism>
<keyword evidence="6 10" id="KW-1133">Transmembrane helix</keyword>
<dbReference type="SMART" id="SM00028">
    <property type="entry name" value="TPR"/>
    <property type="match status" value="2"/>
</dbReference>
<feature type="repeat" description="TPR" evidence="8">
    <location>
        <begin position="733"/>
        <end position="766"/>
    </location>
</feature>
<feature type="transmembrane region" description="Helical" evidence="10">
    <location>
        <begin position="302"/>
        <end position="319"/>
    </location>
</feature>